<name>A0A1F5C6S0_9BACT</name>
<proteinExistence type="predicted"/>
<dbReference type="EMBL" id="MEYT01000037">
    <property type="protein sequence ID" value="OGD38552.1"/>
    <property type="molecule type" value="Genomic_DNA"/>
</dbReference>
<organism evidence="1 2">
    <name type="scientific">Candidatus Azambacteria bacterium RIFCSPLOWO2_01_FULL_46_26</name>
    <dbReference type="NCBI Taxonomy" id="1797299"/>
    <lineage>
        <taxon>Bacteria</taxon>
        <taxon>Candidatus Azamiibacteriota</taxon>
    </lineage>
</organism>
<dbReference type="AlphaFoldDB" id="A0A1F5C6S0"/>
<comment type="caution">
    <text evidence="1">The sequence shown here is derived from an EMBL/GenBank/DDBJ whole genome shotgun (WGS) entry which is preliminary data.</text>
</comment>
<gene>
    <name evidence="1" type="ORF">A3A25_01110</name>
</gene>
<protein>
    <submittedName>
        <fullName evidence="1">Uncharacterized protein</fullName>
    </submittedName>
</protein>
<dbReference type="Proteomes" id="UP000178969">
    <property type="component" value="Unassembled WGS sequence"/>
</dbReference>
<sequence length="175" mass="21190">MVNLRPHHVGNLFYIYTKPYLSHGTFEQNLEKFGEGLYIRRYPFETMERVITLFSKILAGAEKIKIISGPDAICQSRCLMKLERELSAYKTIKLTREIKRKVSDIQYKLETCCYNNDFELDMFWQETLNLKLGRTYRWPELEKKFRGLREKLEKNYKTDAITEMLEQWRRKKREK</sequence>
<evidence type="ECO:0000313" key="2">
    <source>
        <dbReference type="Proteomes" id="UP000178969"/>
    </source>
</evidence>
<reference evidence="1 2" key="1">
    <citation type="journal article" date="2016" name="Nat. Commun.">
        <title>Thousands of microbial genomes shed light on interconnected biogeochemical processes in an aquifer system.</title>
        <authorList>
            <person name="Anantharaman K."/>
            <person name="Brown C.T."/>
            <person name="Hug L.A."/>
            <person name="Sharon I."/>
            <person name="Castelle C.J."/>
            <person name="Probst A.J."/>
            <person name="Thomas B.C."/>
            <person name="Singh A."/>
            <person name="Wilkins M.J."/>
            <person name="Karaoz U."/>
            <person name="Brodie E.L."/>
            <person name="Williams K.H."/>
            <person name="Hubbard S.S."/>
            <person name="Banfield J.F."/>
        </authorList>
    </citation>
    <scope>NUCLEOTIDE SEQUENCE [LARGE SCALE GENOMIC DNA]</scope>
</reference>
<accession>A0A1F5C6S0</accession>
<evidence type="ECO:0000313" key="1">
    <source>
        <dbReference type="EMBL" id="OGD38552.1"/>
    </source>
</evidence>